<dbReference type="InterPro" id="IPR029058">
    <property type="entry name" value="AB_hydrolase_fold"/>
</dbReference>
<dbReference type="PROSITE" id="PS51257">
    <property type="entry name" value="PROKAR_LIPOPROTEIN"/>
    <property type="match status" value="1"/>
</dbReference>
<evidence type="ECO:0000256" key="1">
    <source>
        <dbReference type="SAM" id="SignalP"/>
    </source>
</evidence>
<dbReference type="EMBL" id="BAAAQK010000022">
    <property type="protein sequence ID" value="GAA1867480.1"/>
    <property type="molecule type" value="Genomic_DNA"/>
</dbReference>
<feature type="chain" id="PRO_5046099226" evidence="1">
    <location>
        <begin position="25"/>
        <end position="450"/>
    </location>
</feature>
<keyword evidence="3" id="KW-0378">Hydrolase</keyword>
<dbReference type="GO" id="GO:0016787">
    <property type="term" value="F:hydrolase activity"/>
    <property type="evidence" value="ECO:0007669"/>
    <property type="project" value="UniProtKB-KW"/>
</dbReference>
<keyword evidence="1" id="KW-0732">Signal</keyword>
<sequence>MRRWGAVLFLFVLLAGCSSGGSGAGSAGGGLDGDWHGTLKAPSGSIDLGLHFTGTAGTVDIPSQGVSGAPLASVTHDGDTVAFALKDVPGNPAYQGTLAGDTISGTFTQSGASLPLELTRGALPAAARPQEPKPPYPYRSEDVTFPGAGVTLAGTVTAPNGPGPFPGVVMITGSGAQDRDETLAGHKPFLLLADTLTRAGFAVLRTDDRGVGGSGGDLTSASYDALAGDALAEIAFLKSRPDVDKNEVGLFGHSEGGYIAPLAAQKSPAEVAFAVLMAGPSVPGPDVLIEQNRLILGQAGATPPQIDGKIADLDAIIARVRAGDLAGASQLATDQATEAGATADQAKAAGAQIAGLQYFLTYDPAPALRSLTIPVFAFFGGKDLQVPAAQNEGPMTELLAGDPKATVRTFPGLNHLMQPASTGAPSEYGTIPTTIDPTVLDAITAWTTTL</sequence>
<dbReference type="InterPro" id="IPR053145">
    <property type="entry name" value="AB_hydrolase_Est10"/>
</dbReference>
<evidence type="ECO:0000313" key="4">
    <source>
        <dbReference type="Proteomes" id="UP001500449"/>
    </source>
</evidence>
<feature type="signal peptide" evidence="1">
    <location>
        <begin position="1"/>
        <end position="24"/>
    </location>
</feature>
<dbReference type="SUPFAM" id="SSF53474">
    <property type="entry name" value="alpha/beta-Hydrolases"/>
    <property type="match status" value="1"/>
</dbReference>
<dbReference type="Pfam" id="PF12146">
    <property type="entry name" value="Hydrolase_4"/>
    <property type="match status" value="1"/>
</dbReference>
<keyword evidence="4" id="KW-1185">Reference proteome</keyword>
<evidence type="ECO:0000313" key="3">
    <source>
        <dbReference type="EMBL" id="GAA1867480.1"/>
    </source>
</evidence>
<dbReference type="PANTHER" id="PTHR43265">
    <property type="entry name" value="ESTERASE ESTD"/>
    <property type="match status" value="1"/>
</dbReference>
<dbReference type="RefSeq" id="WP_344423191.1">
    <property type="nucleotide sequence ID" value="NZ_BAAAQK010000022.1"/>
</dbReference>
<protein>
    <submittedName>
        <fullName evidence="3">Alpha/beta hydrolase</fullName>
    </submittedName>
</protein>
<dbReference type="InterPro" id="IPR022742">
    <property type="entry name" value="Hydrolase_4"/>
</dbReference>
<dbReference type="Gene3D" id="3.40.50.1820">
    <property type="entry name" value="alpha/beta hydrolase"/>
    <property type="match status" value="1"/>
</dbReference>
<evidence type="ECO:0000259" key="2">
    <source>
        <dbReference type="Pfam" id="PF12146"/>
    </source>
</evidence>
<dbReference type="PANTHER" id="PTHR43265:SF1">
    <property type="entry name" value="ESTERASE ESTD"/>
    <property type="match status" value="1"/>
</dbReference>
<accession>A0ABN2NFY4</accession>
<reference evidence="3 4" key="1">
    <citation type="journal article" date="2019" name="Int. J. Syst. Evol. Microbiol.">
        <title>The Global Catalogue of Microorganisms (GCM) 10K type strain sequencing project: providing services to taxonomists for standard genome sequencing and annotation.</title>
        <authorList>
            <consortium name="The Broad Institute Genomics Platform"/>
            <consortium name="The Broad Institute Genome Sequencing Center for Infectious Disease"/>
            <person name="Wu L."/>
            <person name="Ma J."/>
        </authorList>
    </citation>
    <scope>NUCLEOTIDE SEQUENCE [LARGE SCALE GENOMIC DNA]</scope>
    <source>
        <strain evidence="3 4">JCM 16009</strain>
    </source>
</reference>
<dbReference type="Proteomes" id="UP001500449">
    <property type="component" value="Unassembled WGS sequence"/>
</dbReference>
<feature type="domain" description="Serine aminopeptidase S33" evidence="2">
    <location>
        <begin position="192"/>
        <end position="313"/>
    </location>
</feature>
<gene>
    <name evidence="3" type="ORF">GCM10009836_54880</name>
</gene>
<organism evidence="3 4">
    <name type="scientific">Pseudonocardia ailaonensis</name>
    <dbReference type="NCBI Taxonomy" id="367279"/>
    <lineage>
        <taxon>Bacteria</taxon>
        <taxon>Bacillati</taxon>
        <taxon>Actinomycetota</taxon>
        <taxon>Actinomycetes</taxon>
        <taxon>Pseudonocardiales</taxon>
        <taxon>Pseudonocardiaceae</taxon>
        <taxon>Pseudonocardia</taxon>
    </lineage>
</organism>
<comment type="caution">
    <text evidence="3">The sequence shown here is derived from an EMBL/GenBank/DDBJ whole genome shotgun (WGS) entry which is preliminary data.</text>
</comment>
<proteinExistence type="predicted"/>
<name>A0ABN2NFY4_9PSEU</name>